<accession>G4TR81</accession>
<evidence type="ECO:0000313" key="3">
    <source>
        <dbReference type="EMBL" id="CCA73824.1"/>
    </source>
</evidence>
<name>G4TR81_SERID</name>
<dbReference type="FunCoup" id="G4TR81">
    <property type="interactions" value="208"/>
</dbReference>
<dbReference type="AlphaFoldDB" id="G4TR81"/>
<dbReference type="OMA" id="QWDEHKK"/>
<proteinExistence type="predicted"/>
<dbReference type="InParanoid" id="G4TR81"/>
<feature type="compositionally biased region" description="Basic and acidic residues" evidence="1">
    <location>
        <begin position="225"/>
        <end position="247"/>
    </location>
</feature>
<dbReference type="EMBL" id="CAFZ01000256">
    <property type="protein sequence ID" value="CCA73824.1"/>
    <property type="molecule type" value="Genomic_DNA"/>
</dbReference>
<dbReference type="CDD" id="cd23823">
    <property type="entry name" value="RWD_GCN2"/>
    <property type="match status" value="1"/>
</dbReference>
<dbReference type="InterPro" id="IPR040213">
    <property type="entry name" value="GIR2-like"/>
</dbReference>
<dbReference type="Gene3D" id="3.10.110.10">
    <property type="entry name" value="Ubiquitin Conjugating Enzyme"/>
    <property type="match status" value="1"/>
</dbReference>
<dbReference type="SUPFAM" id="SSF54495">
    <property type="entry name" value="UBC-like"/>
    <property type="match status" value="1"/>
</dbReference>
<comment type="caution">
    <text evidence="3">The sequence shown here is derived from an EMBL/GenBank/DDBJ whole genome shotgun (WGS) entry which is preliminary data.</text>
</comment>
<dbReference type="STRING" id="1109443.G4TR81"/>
<feature type="compositionally biased region" description="Basic and acidic residues" evidence="1">
    <location>
        <begin position="127"/>
        <end position="136"/>
    </location>
</feature>
<dbReference type="InterPro" id="IPR006575">
    <property type="entry name" value="RWD_dom"/>
</dbReference>
<dbReference type="eggNOG" id="KOG4018">
    <property type="taxonomic scope" value="Eukaryota"/>
</dbReference>
<feature type="region of interest" description="Disordered" evidence="1">
    <location>
        <begin position="163"/>
        <end position="190"/>
    </location>
</feature>
<organism evidence="3 4">
    <name type="scientific">Serendipita indica (strain DSM 11827)</name>
    <name type="common">Root endophyte fungus</name>
    <name type="synonym">Piriformospora indica</name>
    <dbReference type="NCBI Taxonomy" id="1109443"/>
    <lineage>
        <taxon>Eukaryota</taxon>
        <taxon>Fungi</taxon>
        <taxon>Dikarya</taxon>
        <taxon>Basidiomycota</taxon>
        <taxon>Agaricomycotina</taxon>
        <taxon>Agaricomycetes</taxon>
        <taxon>Sebacinales</taxon>
        <taxon>Serendipitaceae</taxon>
        <taxon>Serendipita</taxon>
    </lineage>
</organism>
<feature type="domain" description="RWD" evidence="2">
    <location>
        <begin position="8"/>
        <end position="116"/>
    </location>
</feature>
<feature type="compositionally biased region" description="Basic and acidic residues" evidence="1">
    <location>
        <begin position="81"/>
        <end position="90"/>
    </location>
</feature>
<dbReference type="SMART" id="SM00591">
    <property type="entry name" value="RWD"/>
    <property type="match status" value="1"/>
</dbReference>
<dbReference type="OrthoDB" id="277175at2759"/>
<evidence type="ECO:0000256" key="1">
    <source>
        <dbReference type="SAM" id="MobiDB-lite"/>
    </source>
</evidence>
<reference evidence="3 4" key="1">
    <citation type="journal article" date="2011" name="PLoS Pathog.">
        <title>Endophytic Life Strategies Decoded by Genome and Transcriptome Analyses of the Mutualistic Root Symbiont Piriformospora indica.</title>
        <authorList>
            <person name="Zuccaro A."/>
            <person name="Lahrmann U."/>
            <person name="Guldener U."/>
            <person name="Langen G."/>
            <person name="Pfiffi S."/>
            <person name="Biedenkopf D."/>
            <person name="Wong P."/>
            <person name="Samans B."/>
            <person name="Grimm C."/>
            <person name="Basiewicz M."/>
            <person name="Murat C."/>
            <person name="Martin F."/>
            <person name="Kogel K.H."/>
        </authorList>
    </citation>
    <scope>NUCLEOTIDE SEQUENCE [LARGE SCALE GENOMIC DNA]</scope>
    <source>
        <strain evidence="3 4">DSM 11827</strain>
    </source>
</reference>
<feature type="region of interest" description="Disordered" evidence="1">
    <location>
        <begin position="210"/>
        <end position="247"/>
    </location>
</feature>
<dbReference type="Pfam" id="PF05773">
    <property type="entry name" value="RWD"/>
    <property type="match status" value="1"/>
</dbReference>
<evidence type="ECO:0000313" key="4">
    <source>
        <dbReference type="Proteomes" id="UP000007148"/>
    </source>
</evidence>
<feature type="region of interest" description="Disordered" evidence="1">
    <location>
        <begin position="127"/>
        <end position="148"/>
    </location>
</feature>
<dbReference type="InterPro" id="IPR016135">
    <property type="entry name" value="UBQ-conjugating_enzyme/RWD"/>
</dbReference>
<protein>
    <submittedName>
        <fullName evidence="3">Related to RWD domain-containing protein-Laccaria bicolor</fullName>
    </submittedName>
</protein>
<dbReference type="HOGENOM" id="CLU_084528_1_0_1"/>
<dbReference type="PANTHER" id="PTHR12292">
    <property type="entry name" value="RWD DOMAIN-CONTAINING PROTEIN"/>
    <property type="match status" value="1"/>
</dbReference>
<dbReference type="PROSITE" id="PS50908">
    <property type="entry name" value="RWD"/>
    <property type="match status" value="1"/>
</dbReference>
<gene>
    <name evidence="3" type="ORF">PIIN_07778</name>
</gene>
<sequence>MSDEVLAEEFEVLESIYPDEMTKISDRQVSILVEPEEPVSGLSDFKLVINVTYPPEYPDVYPEVSLEPSEESQAGELTSEEESKLLKSLEETGNENIGMAMTFTLVSHLREQLSSILQERAEKIKREEMEKERRAIEEEEARTRGTPVTKESFLKWRAAFTAEQAEKKRKEDEERMKGWTPKEREEAKRIAARLSGRQLFERGGPQALSLEDSALEGGESVDISLFDRTEREERPEDNEGIHLSDSD</sequence>
<dbReference type="Proteomes" id="UP000007148">
    <property type="component" value="Unassembled WGS sequence"/>
</dbReference>
<feature type="compositionally biased region" description="Basic and acidic residues" evidence="1">
    <location>
        <begin position="164"/>
        <end position="189"/>
    </location>
</feature>
<evidence type="ECO:0000259" key="2">
    <source>
        <dbReference type="PROSITE" id="PS50908"/>
    </source>
</evidence>
<keyword evidence="4" id="KW-1185">Reference proteome</keyword>
<feature type="region of interest" description="Disordered" evidence="1">
    <location>
        <begin position="60"/>
        <end position="93"/>
    </location>
</feature>